<evidence type="ECO:0000256" key="7">
    <source>
        <dbReference type="ARBA" id="ARBA00023306"/>
    </source>
</evidence>
<gene>
    <name evidence="10" type="ORF">Clacol_009337</name>
</gene>
<sequence>MPAKTVSIAETISQTLPKIFEQSQNTTANHQKNRVVLYKIHKEAASQIESVQNGKSLKLVGEKAFEDGFINMVNHILQSKKGVTFADRVVKFIGGYVKFINEKATEEKTDDDDDEDTTASRFVARLLRHLLKGFLAKDKSVRYRVLQVVSEMISHLGEIDDDVYTLLRTSLLERITDKEIPIRLQAAIALSKLAGAEDTDDEVDNDAPNALEVLIDILQYDPAAEVRRATLLNIPISQRTLPAILSRTRDVDDVIRKIVYSHVLSQIPHPKQLTISQRELIVRNGLGDRQPPVRAAAAKLVASWVDLYGGDLLEFLKSFDLIVSEVSEDVLLSVFVTKTEILDKFQFDDEFWKELTPEKAFLVRVFVDHCINKKDEARLETCLPVVTALAFKIQSAYNDLLEQMQVSEELCLSEEVTEEEQEANEDARSDQEFVISELLKLVVNLDYADEIGRRKMFSLVRDMISQESLPEKLMGKCLDVLRALSPNERDLIRVVVEVVHELRDQGESERSQDLTEAEEATQAGDTPRTIKVMPGPQPPEMSEEAKARAALLDLRCLNLCIGMLERVNGTFEDNSTLEGILGELILPSVRAKELALREKGLVSLGLCCLIAKRMALNSFQLFINQVQAAPEVLRIRVLKIVFDILMVHESEFLGRAGDTGERIVEFLLHILENEESDEVQAVTCMGIAKLMLSGMITDQRIAIEAYTLLSETYADLDAESEMISPNQVAFLLADWTDPRNVMEVSGKTNDDTIHIDLAIDVVKVLLKTETSRDDKKVLSQTLGKLFLPDEIEEDKIRTLKLLIDNVQRRRPPKDSVTKNALIKFGKTIEKKFAAQLGGFNEEDFRKLEDLKELFEFLDDVMSDEEGEMPLPPKKRGGERSRSVSVMSDDEFESPNVKGKSTKRKNKTRTALPVTPRTLPRRAARARSSIIKETTGSGTTSSESDDGDVNPSPSVKRKARTSKEQPLPKRKRESDPTPDEEGSEPDDDDDDDSGEDSANTEDGEINALIASEDEESE</sequence>
<dbReference type="InterPro" id="IPR016024">
    <property type="entry name" value="ARM-type_fold"/>
</dbReference>
<dbReference type="GO" id="GO:0051301">
    <property type="term" value="P:cell division"/>
    <property type="evidence" value="ECO:0007669"/>
    <property type="project" value="UniProtKB-KW"/>
</dbReference>
<dbReference type="GO" id="GO:0000796">
    <property type="term" value="C:condensin complex"/>
    <property type="evidence" value="ECO:0007669"/>
    <property type="project" value="InterPro"/>
</dbReference>
<dbReference type="InterPro" id="IPR025977">
    <property type="entry name" value="Cnd3_C"/>
</dbReference>
<dbReference type="PANTHER" id="PTHR14418">
    <property type="entry name" value="CONDENSIN COMPLEX SUBUNIT 3-RELATED"/>
    <property type="match status" value="1"/>
</dbReference>
<dbReference type="Proteomes" id="UP001050691">
    <property type="component" value="Unassembled WGS sequence"/>
</dbReference>
<keyword evidence="3" id="KW-0158">Chromosome</keyword>
<feature type="compositionally biased region" description="Acidic residues" evidence="8">
    <location>
        <begin position="975"/>
        <end position="1003"/>
    </location>
</feature>
<keyword evidence="4" id="KW-0132">Cell division</keyword>
<accession>A0AAV5AK74</accession>
<evidence type="ECO:0000256" key="8">
    <source>
        <dbReference type="SAM" id="MobiDB-lite"/>
    </source>
</evidence>
<keyword evidence="7" id="KW-0131">Cell cycle</keyword>
<feature type="compositionally biased region" description="Low complexity" evidence="8">
    <location>
        <begin position="908"/>
        <end position="917"/>
    </location>
</feature>
<evidence type="ECO:0000259" key="9">
    <source>
        <dbReference type="Pfam" id="PF12719"/>
    </source>
</evidence>
<keyword evidence="6" id="KW-0226">DNA condensation</keyword>
<organism evidence="10 11">
    <name type="scientific">Clathrus columnatus</name>
    <dbReference type="NCBI Taxonomy" id="1419009"/>
    <lineage>
        <taxon>Eukaryota</taxon>
        <taxon>Fungi</taxon>
        <taxon>Dikarya</taxon>
        <taxon>Basidiomycota</taxon>
        <taxon>Agaricomycotina</taxon>
        <taxon>Agaricomycetes</taxon>
        <taxon>Phallomycetidae</taxon>
        <taxon>Phallales</taxon>
        <taxon>Clathraceae</taxon>
        <taxon>Clathrus</taxon>
    </lineage>
</organism>
<comment type="similarity">
    <text evidence="2">Belongs to the CND3 (condensin subunit 3) family.</text>
</comment>
<protein>
    <recommendedName>
        <fullName evidence="9">Nuclear condensin complex subunit 3 C-terminal domain-containing protein</fullName>
    </recommendedName>
</protein>
<evidence type="ECO:0000256" key="2">
    <source>
        <dbReference type="ARBA" id="ARBA00006533"/>
    </source>
</evidence>
<comment type="caution">
    <text evidence="10">The sequence shown here is derived from an EMBL/GenBank/DDBJ whole genome shotgun (WGS) entry which is preliminary data.</text>
</comment>
<dbReference type="EMBL" id="BPWL01000010">
    <property type="protein sequence ID" value="GJJ15062.1"/>
    <property type="molecule type" value="Genomic_DNA"/>
</dbReference>
<comment type="subcellular location">
    <subcellularLocation>
        <location evidence="1">Chromosome</location>
    </subcellularLocation>
</comment>
<feature type="region of interest" description="Disordered" evidence="8">
    <location>
        <begin position="862"/>
        <end position="1016"/>
    </location>
</feature>
<evidence type="ECO:0000256" key="5">
    <source>
        <dbReference type="ARBA" id="ARBA00022776"/>
    </source>
</evidence>
<keyword evidence="11" id="KW-1185">Reference proteome</keyword>
<dbReference type="Pfam" id="PF12719">
    <property type="entry name" value="Cnd3"/>
    <property type="match status" value="1"/>
</dbReference>
<evidence type="ECO:0000313" key="11">
    <source>
        <dbReference type="Proteomes" id="UP001050691"/>
    </source>
</evidence>
<dbReference type="GO" id="GO:0000793">
    <property type="term" value="C:condensed chromosome"/>
    <property type="evidence" value="ECO:0007669"/>
    <property type="project" value="TreeGrafter"/>
</dbReference>
<keyword evidence="5" id="KW-0498">Mitosis</keyword>
<feature type="compositionally biased region" description="Low complexity" evidence="8">
    <location>
        <begin position="932"/>
        <end position="941"/>
    </location>
</feature>
<dbReference type="GO" id="GO:0007076">
    <property type="term" value="P:mitotic chromosome condensation"/>
    <property type="evidence" value="ECO:0007669"/>
    <property type="project" value="InterPro"/>
</dbReference>
<evidence type="ECO:0000256" key="1">
    <source>
        <dbReference type="ARBA" id="ARBA00004286"/>
    </source>
</evidence>
<evidence type="ECO:0000256" key="4">
    <source>
        <dbReference type="ARBA" id="ARBA00022618"/>
    </source>
</evidence>
<dbReference type="PANTHER" id="PTHR14418:SF5">
    <property type="entry name" value="CONDENSIN COMPLEX SUBUNIT 3"/>
    <property type="match status" value="1"/>
</dbReference>
<name>A0AAV5AK74_9AGAM</name>
<reference evidence="10" key="1">
    <citation type="submission" date="2021-10" db="EMBL/GenBank/DDBJ databases">
        <title>De novo Genome Assembly of Clathrus columnatus (Basidiomycota, Fungi) Using Illumina and Nanopore Sequence Data.</title>
        <authorList>
            <person name="Ogiso-Tanaka E."/>
            <person name="Itagaki H."/>
            <person name="Hosoya T."/>
            <person name="Hosaka K."/>
        </authorList>
    </citation>
    <scope>NUCLEOTIDE SEQUENCE</scope>
    <source>
        <strain evidence="10">MO-923</strain>
    </source>
</reference>
<feature type="domain" description="Nuclear condensin complex subunit 3 C-terminal" evidence="9">
    <location>
        <begin position="555"/>
        <end position="700"/>
    </location>
</feature>
<dbReference type="InterPro" id="IPR011989">
    <property type="entry name" value="ARM-like"/>
</dbReference>
<proteinExistence type="inferred from homology"/>
<dbReference type="AlphaFoldDB" id="A0AAV5AK74"/>
<feature type="region of interest" description="Disordered" evidence="8">
    <location>
        <begin position="505"/>
        <end position="541"/>
    </location>
</feature>
<evidence type="ECO:0000313" key="10">
    <source>
        <dbReference type="EMBL" id="GJJ15062.1"/>
    </source>
</evidence>
<evidence type="ECO:0000256" key="3">
    <source>
        <dbReference type="ARBA" id="ARBA00022454"/>
    </source>
</evidence>
<evidence type="ECO:0000256" key="6">
    <source>
        <dbReference type="ARBA" id="ARBA00023067"/>
    </source>
</evidence>
<dbReference type="SUPFAM" id="SSF48371">
    <property type="entry name" value="ARM repeat"/>
    <property type="match status" value="1"/>
</dbReference>
<feature type="compositionally biased region" description="Basic and acidic residues" evidence="8">
    <location>
        <begin position="960"/>
        <end position="974"/>
    </location>
</feature>
<dbReference type="InterPro" id="IPR027165">
    <property type="entry name" value="CND3"/>
</dbReference>
<dbReference type="Gene3D" id="1.25.10.10">
    <property type="entry name" value="Leucine-rich Repeat Variant"/>
    <property type="match status" value="1"/>
</dbReference>